<organism evidence="1 2">
    <name type="scientific">Polysphondylium violaceum</name>
    <dbReference type="NCBI Taxonomy" id="133409"/>
    <lineage>
        <taxon>Eukaryota</taxon>
        <taxon>Amoebozoa</taxon>
        <taxon>Evosea</taxon>
        <taxon>Eumycetozoa</taxon>
        <taxon>Dictyostelia</taxon>
        <taxon>Dictyosteliales</taxon>
        <taxon>Dictyosteliaceae</taxon>
        <taxon>Polysphondylium</taxon>
    </lineage>
</organism>
<keyword evidence="2" id="KW-1185">Reference proteome</keyword>
<dbReference type="Proteomes" id="UP000695562">
    <property type="component" value="Unassembled WGS sequence"/>
</dbReference>
<dbReference type="AlphaFoldDB" id="A0A8J4UV85"/>
<dbReference type="OrthoDB" id="24468at2759"/>
<protein>
    <recommendedName>
        <fullName evidence="3">Ankyrin repeat protein</fullName>
    </recommendedName>
</protein>
<evidence type="ECO:0000313" key="2">
    <source>
        <dbReference type="Proteomes" id="UP000695562"/>
    </source>
</evidence>
<gene>
    <name evidence="1" type="ORF">CYY_010274</name>
</gene>
<dbReference type="EMBL" id="AJWJ01001010">
    <property type="protein sequence ID" value="KAF2068400.1"/>
    <property type="molecule type" value="Genomic_DNA"/>
</dbReference>
<reference evidence="1" key="1">
    <citation type="submission" date="2020-01" db="EMBL/GenBank/DDBJ databases">
        <title>Development of genomics and gene disruption for Polysphondylium violaceum indicates a role for the polyketide synthase stlB in stalk morphogenesis.</title>
        <authorList>
            <person name="Narita B."/>
            <person name="Kawabe Y."/>
            <person name="Kin K."/>
            <person name="Saito T."/>
            <person name="Gibbs R."/>
            <person name="Kuspa A."/>
            <person name="Muzny D."/>
            <person name="Queller D."/>
            <person name="Richards S."/>
            <person name="Strassman J."/>
            <person name="Sucgang R."/>
            <person name="Worley K."/>
            <person name="Schaap P."/>
        </authorList>
    </citation>
    <scope>NUCLEOTIDE SEQUENCE</scope>
    <source>
        <strain evidence="1">QSvi11</strain>
    </source>
</reference>
<sequence length="267" mass="31784">MYISLYRSVFSNVYLSNKIFATVHQIQRYHNSLGYDDIVDIGWMYSHKHIGLLKEKINRNIQLHVRDQSILAEIANTHPDLFIQLIESDRYSSLMYPSCTKLKNVEVLKCVIDKGYGTETNIMDFEQLYDMDKHVLEYQLEKSWCRPTFRSLLLFNYNNLGRYYYDPTKAQETKEKIQLIIKYLESPISLEDSQKIINHLFQYPTPLVIDSIEPLLHMSVTFGPERRLVDEIKRKEIETFSVNKYVRGIDWKIELECQICHLEKYFS</sequence>
<comment type="caution">
    <text evidence="1">The sequence shown here is derived from an EMBL/GenBank/DDBJ whole genome shotgun (WGS) entry which is preliminary data.</text>
</comment>
<name>A0A8J4UV85_9MYCE</name>
<accession>A0A8J4UV85</accession>
<evidence type="ECO:0000313" key="1">
    <source>
        <dbReference type="EMBL" id="KAF2068400.1"/>
    </source>
</evidence>
<proteinExistence type="predicted"/>
<dbReference type="PANTHER" id="PTHR31550">
    <property type="entry name" value="ANKYRIN REPEAT PROTEIN-RELATED-RELATED"/>
    <property type="match status" value="1"/>
</dbReference>
<dbReference type="PANTHER" id="PTHR31550:SF10">
    <property type="entry name" value="PROTEIN KINASE DOMAIN-CONTAINING PROTEIN"/>
    <property type="match status" value="1"/>
</dbReference>
<evidence type="ECO:0008006" key="3">
    <source>
        <dbReference type="Google" id="ProtNLM"/>
    </source>
</evidence>